<dbReference type="Gene3D" id="1.20.5.4130">
    <property type="match status" value="1"/>
</dbReference>
<dbReference type="Pfam" id="PF18052">
    <property type="entry name" value="Rx_N"/>
    <property type="match status" value="1"/>
</dbReference>
<dbReference type="Pfam" id="PF00931">
    <property type="entry name" value="NB-ARC"/>
    <property type="match status" value="1"/>
</dbReference>
<dbReference type="InterPro" id="IPR058922">
    <property type="entry name" value="WHD_DRP"/>
</dbReference>
<accession>A0AAE1N8Y9</accession>
<dbReference type="InterPro" id="IPR041118">
    <property type="entry name" value="Rx_N"/>
</dbReference>
<feature type="domain" description="Disease resistance N-terminal" evidence="7">
    <location>
        <begin position="9"/>
        <end position="90"/>
    </location>
</feature>
<feature type="domain" description="R13L1/DRL21-like LRR repeat region" evidence="10">
    <location>
        <begin position="702"/>
        <end position="835"/>
    </location>
</feature>
<dbReference type="InterPro" id="IPR036388">
    <property type="entry name" value="WH-like_DNA-bd_sf"/>
</dbReference>
<dbReference type="InterPro" id="IPR003591">
    <property type="entry name" value="Leu-rich_rpt_typical-subtyp"/>
</dbReference>
<dbReference type="InterPro" id="IPR027417">
    <property type="entry name" value="P-loop_NTPase"/>
</dbReference>
<dbReference type="GO" id="GO:0005524">
    <property type="term" value="F:ATP binding"/>
    <property type="evidence" value="ECO:0007669"/>
    <property type="project" value="UniProtKB-KW"/>
</dbReference>
<dbReference type="PANTHER" id="PTHR36766:SF70">
    <property type="entry name" value="DISEASE RESISTANCE PROTEIN RGA4"/>
    <property type="match status" value="1"/>
</dbReference>
<feature type="domain" description="Disease resistance R13L4/SHOC-2-like LRR" evidence="9">
    <location>
        <begin position="932"/>
        <end position="1024"/>
    </location>
</feature>
<dbReference type="InterPro" id="IPR042197">
    <property type="entry name" value="Apaf_helical"/>
</dbReference>
<keyword evidence="1" id="KW-0433">Leucine-rich repeat</keyword>
<dbReference type="GO" id="GO:0051707">
    <property type="term" value="P:response to other organism"/>
    <property type="evidence" value="ECO:0007669"/>
    <property type="project" value="UniProtKB-ARBA"/>
</dbReference>
<dbReference type="Pfam" id="PF23559">
    <property type="entry name" value="WHD_DRP"/>
    <property type="match status" value="1"/>
</dbReference>
<dbReference type="InterPro" id="IPR006553">
    <property type="entry name" value="Leu-rich_rpt_Cys-con_subtyp"/>
</dbReference>
<sequence>MEEAIADHVIGLLGSLAAKELDLLRNFQDDLETMNRKMAGIRAVLHDAEKKATKTKAISNWLDKLKDVLLDADDLFDAYLADELAREVMTKGKMVKEVRTFFSKSNRIVCAHKMGRKFRAIFKELDEIHKEKNQFMLNESSSSTSNESHEWRRTDPFVSEQDVVGRDEERKHLVSTLLNPDVKSDVSVVPMVGIGGSGKTTLAQLVYKDVSGKNHFELMMWVCVSDETHALSINTLAQKIIDELPTSAQTHQPVETLSRKIEEKCFLLVLDDVWNIKDRGEWLKLQNLFRGGRKGSMIIVTTRIMEVANTMGTDPPFHLKGLDEDKSWELFCRVAFRDGKEPDDQEELVDIGKDIVRKCAGVPLAIRTIGSLLFTKGLEVSEWFYIRDQELANIEELANIGSDDNKNKKILSILKLSYDHLPSHLKNCFAFCSLFPKDYEIERKVLIQMWIAEGFIQPLGTNRVLEDVGKEYFMQLLSRCLFQDVRRDSLGEIVQCKMHDLIHDLALSITKNECYIVKSERIEEENIGDGIRHLSSHFDGVWEFQFGNVKTKRVRTILLPKGKCSFIRSRSLSRFLNPIFQSTTSLPKHLRVLVLTNEQLEILESIGDLKHLRYLDLSWNSRLRKLPRGITKLHNLLSLRLNMCSSLTKLPRDMKRLVKLRHLELDDCFSLRRMPLGLGSLTNLQTLTTFVVDKRNGGGVRISELCKLNWLRGGLTIENLERQRSNIEEVKSSKFLRHMKYLETLSLKWLLYSLNEEESREDDELKDEMILEALEPPHTIKLLEIDGFQSKCLSKSIGSLTSLQKLYLYSCPSLASLPESIGSLTSLQELRLDECTSLTSLPESIGSLTSLQELSLNECTSLTSLPESIGSLTSLQRLSLYGCTSLTSLPESIGSLTSLQELNLHGCTSLASIPESIGSLTSLQELSLHECTSLASLPESIGSLTSLQRLSLRGCTSLASLPESIGSLTSLQRLSLHECTSLASLPESIGSLTSLQRLSLHECTSLASLPESIGSLTSLQELRLDECTSLTSLPKSIGSLTSLQALSPYKCTSLTSLPESIGSLTSLQRLSLYGCTSLTSLPESIGSFTSLQELSLHGCTSLASIPESIGSLTSLQELSLHGCTSLTSLPESIGSLTSLQGLSLHECTSLASLPESIGSLTSLQGLSLHECTSLASLPKSIGSLTSLQGLSLYECTSLASLPESIGSLTSLQRLSLYECTSLTSLPESIGSLTSLHELRLHKCTSLASLPEVIGNLTLLQVLVLRNCLALTSLPNSIKSLTSLQHLVIRRCSALMERYGQQLKRFNWPGLVHIQKVEIC</sequence>
<evidence type="ECO:0000259" key="7">
    <source>
        <dbReference type="Pfam" id="PF18052"/>
    </source>
</evidence>
<evidence type="ECO:0000256" key="3">
    <source>
        <dbReference type="ARBA" id="ARBA00022741"/>
    </source>
</evidence>
<dbReference type="InterPro" id="IPR055414">
    <property type="entry name" value="LRR_R13L4/SHOC2-like"/>
</dbReference>
<evidence type="ECO:0000313" key="12">
    <source>
        <dbReference type="Proteomes" id="UP001293593"/>
    </source>
</evidence>
<evidence type="ECO:0000256" key="5">
    <source>
        <dbReference type="ARBA" id="ARBA00022840"/>
    </source>
</evidence>
<keyword evidence="4" id="KW-0611">Plant defense</keyword>
<evidence type="ECO:0000313" key="11">
    <source>
        <dbReference type="EMBL" id="KAK4285493.1"/>
    </source>
</evidence>
<dbReference type="Proteomes" id="UP001293593">
    <property type="component" value="Unassembled WGS sequence"/>
</dbReference>
<dbReference type="Gene3D" id="1.10.8.430">
    <property type="entry name" value="Helical domain of apoptotic protease-activating factors"/>
    <property type="match status" value="1"/>
</dbReference>
<dbReference type="SMART" id="SM00369">
    <property type="entry name" value="LRR_TYP"/>
    <property type="match status" value="11"/>
</dbReference>
<keyword evidence="3" id="KW-0547">Nucleotide-binding</keyword>
<evidence type="ECO:0000259" key="9">
    <source>
        <dbReference type="Pfam" id="PF23598"/>
    </source>
</evidence>
<dbReference type="EMBL" id="JAWXYG010000001">
    <property type="protein sequence ID" value="KAK4285493.1"/>
    <property type="molecule type" value="Genomic_DNA"/>
</dbReference>
<dbReference type="GO" id="GO:0006952">
    <property type="term" value="P:defense response"/>
    <property type="evidence" value="ECO:0007669"/>
    <property type="project" value="UniProtKB-KW"/>
</dbReference>
<dbReference type="InterPro" id="IPR056789">
    <property type="entry name" value="LRR_R13L1-DRL21"/>
</dbReference>
<dbReference type="InterPro" id="IPR032675">
    <property type="entry name" value="LRR_dom_sf"/>
</dbReference>
<comment type="caution">
    <text evidence="11">The sequence shown here is derived from an EMBL/GenBank/DDBJ whole genome shotgun (WGS) entry which is preliminary data.</text>
</comment>
<protein>
    <submittedName>
        <fullName evidence="11">Uncharacterized protein</fullName>
    </submittedName>
</protein>
<dbReference type="PANTHER" id="PTHR36766">
    <property type="entry name" value="PLANT BROAD-SPECTRUM MILDEW RESISTANCE PROTEIN RPW8"/>
    <property type="match status" value="1"/>
</dbReference>
<evidence type="ECO:0000256" key="2">
    <source>
        <dbReference type="ARBA" id="ARBA00022737"/>
    </source>
</evidence>
<dbReference type="SMART" id="SM00367">
    <property type="entry name" value="LRR_CC"/>
    <property type="match status" value="9"/>
</dbReference>
<feature type="domain" description="Disease resistance R13L4/SHOC-2-like LRR" evidence="9">
    <location>
        <begin position="1172"/>
        <end position="1244"/>
    </location>
</feature>
<name>A0AAE1N8Y9_9FABA</name>
<dbReference type="FunFam" id="1.10.10.10:FF:000322">
    <property type="entry name" value="Probable disease resistance protein At1g63360"/>
    <property type="match status" value="1"/>
</dbReference>
<keyword evidence="12" id="KW-1185">Reference proteome</keyword>
<dbReference type="Pfam" id="PF23598">
    <property type="entry name" value="LRR_14"/>
    <property type="match status" value="2"/>
</dbReference>
<evidence type="ECO:0000259" key="8">
    <source>
        <dbReference type="Pfam" id="PF23559"/>
    </source>
</evidence>
<evidence type="ECO:0000259" key="10">
    <source>
        <dbReference type="Pfam" id="PF25019"/>
    </source>
</evidence>
<feature type="domain" description="Disease resistance protein winged helix" evidence="8">
    <location>
        <begin position="434"/>
        <end position="506"/>
    </location>
</feature>
<keyword evidence="5" id="KW-0067">ATP-binding</keyword>
<dbReference type="SUPFAM" id="SSF52540">
    <property type="entry name" value="P-loop containing nucleoside triphosphate hydrolases"/>
    <property type="match status" value="1"/>
</dbReference>
<dbReference type="PRINTS" id="PR00364">
    <property type="entry name" value="DISEASERSIST"/>
</dbReference>
<reference evidence="11" key="1">
    <citation type="submission" date="2023-10" db="EMBL/GenBank/DDBJ databases">
        <title>Chromosome-level genome of the transformable northern wattle, Acacia crassicarpa.</title>
        <authorList>
            <person name="Massaro I."/>
            <person name="Sinha N.R."/>
            <person name="Poethig S."/>
            <person name="Leichty A.R."/>
        </authorList>
    </citation>
    <scope>NUCLEOTIDE SEQUENCE</scope>
    <source>
        <strain evidence="11">Acra3RX</strain>
        <tissue evidence="11">Leaf</tissue>
    </source>
</reference>
<gene>
    <name evidence="11" type="ORF">QN277_002184</name>
</gene>
<evidence type="ECO:0000256" key="1">
    <source>
        <dbReference type="ARBA" id="ARBA00022614"/>
    </source>
</evidence>
<dbReference type="Gene3D" id="3.80.10.10">
    <property type="entry name" value="Ribonuclease Inhibitor"/>
    <property type="match status" value="5"/>
</dbReference>
<dbReference type="Gene3D" id="3.40.50.300">
    <property type="entry name" value="P-loop containing nucleotide triphosphate hydrolases"/>
    <property type="match status" value="1"/>
</dbReference>
<feature type="domain" description="NB-ARC" evidence="6">
    <location>
        <begin position="174"/>
        <end position="338"/>
    </location>
</feature>
<dbReference type="Pfam" id="PF25019">
    <property type="entry name" value="LRR_R13L1-DRL21"/>
    <property type="match status" value="1"/>
</dbReference>
<proteinExistence type="predicted"/>
<evidence type="ECO:0000259" key="6">
    <source>
        <dbReference type="Pfam" id="PF00931"/>
    </source>
</evidence>
<dbReference type="Gene3D" id="1.10.10.10">
    <property type="entry name" value="Winged helix-like DNA-binding domain superfamily/Winged helix DNA-binding domain"/>
    <property type="match status" value="1"/>
</dbReference>
<organism evidence="11 12">
    <name type="scientific">Acacia crassicarpa</name>
    <name type="common">northern wattle</name>
    <dbReference type="NCBI Taxonomy" id="499986"/>
    <lineage>
        <taxon>Eukaryota</taxon>
        <taxon>Viridiplantae</taxon>
        <taxon>Streptophyta</taxon>
        <taxon>Embryophyta</taxon>
        <taxon>Tracheophyta</taxon>
        <taxon>Spermatophyta</taxon>
        <taxon>Magnoliopsida</taxon>
        <taxon>eudicotyledons</taxon>
        <taxon>Gunneridae</taxon>
        <taxon>Pentapetalae</taxon>
        <taxon>rosids</taxon>
        <taxon>fabids</taxon>
        <taxon>Fabales</taxon>
        <taxon>Fabaceae</taxon>
        <taxon>Caesalpinioideae</taxon>
        <taxon>mimosoid clade</taxon>
        <taxon>Acacieae</taxon>
        <taxon>Acacia</taxon>
    </lineage>
</organism>
<dbReference type="SUPFAM" id="SSF52058">
    <property type="entry name" value="L domain-like"/>
    <property type="match status" value="3"/>
</dbReference>
<dbReference type="GO" id="GO:0043531">
    <property type="term" value="F:ADP binding"/>
    <property type="evidence" value="ECO:0007669"/>
    <property type="project" value="InterPro"/>
</dbReference>
<evidence type="ECO:0000256" key="4">
    <source>
        <dbReference type="ARBA" id="ARBA00022821"/>
    </source>
</evidence>
<dbReference type="InterPro" id="IPR002182">
    <property type="entry name" value="NB-ARC"/>
</dbReference>
<keyword evidence="2" id="KW-0677">Repeat</keyword>